<sequence>MSTSAQTATLVPLDVQAVETESLLFDSFLRVYDSLLNGSDQTLSTLSEKEVEAIRELYGKLSKLPLRDSLAALWCLRDARLVHDSLSYSRTRTIVECFTTPSCDSPALSLPDVYTEPREWSPDVHTNLPSPEEVFNAPVLLKQGGSIVAKVTEMLVVKYGQSISLREVAAILYVSA</sequence>
<dbReference type="InParanoid" id="A0A401GYN6"/>
<accession>A0A401GYN6</accession>
<dbReference type="EMBL" id="BFAD01000010">
    <property type="protein sequence ID" value="GBE87270.1"/>
    <property type="molecule type" value="Genomic_DNA"/>
</dbReference>
<dbReference type="GeneID" id="38784187"/>
<evidence type="ECO:0000313" key="1">
    <source>
        <dbReference type="EMBL" id="GBE87270.1"/>
    </source>
</evidence>
<proteinExistence type="predicted"/>
<protein>
    <submittedName>
        <fullName evidence="1">Uncharacterized protein</fullName>
    </submittedName>
</protein>
<evidence type="ECO:0000313" key="2">
    <source>
        <dbReference type="Proteomes" id="UP000287166"/>
    </source>
</evidence>
<dbReference type="Proteomes" id="UP000287166">
    <property type="component" value="Unassembled WGS sequence"/>
</dbReference>
<organism evidence="1 2">
    <name type="scientific">Sparassis crispa</name>
    <dbReference type="NCBI Taxonomy" id="139825"/>
    <lineage>
        <taxon>Eukaryota</taxon>
        <taxon>Fungi</taxon>
        <taxon>Dikarya</taxon>
        <taxon>Basidiomycota</taxon>
        <taxon>Agaricomycotina</taxon>
        <taxon>Agaricomycetes</taxon>
        <taxon>Polyporales</taxon>
        <taxon>Sparassidaceae</taxon>
        <taxon>Sparassis</taxon>
    </lineage>
</organism>
<dbReference type="RefSeq" id="XP_027618183.1">
    <property type="nucleotide sequence ID" value="XM_027762382.1"/>
</dbReference>
<reference evidence="1 2" key="1">
    <citation type="journal article" date="2018" name="Sci. Rep.">
        <title>Genome sequence of the cauliflower mushroom Sparassis crispa (Hanabiratake) and its association with beneficial usage.</title>
        <authorList>
            <person name="Kiyama R."/>
            <person name="Furutani Y."/>
            <person name="Kawaguchi K."/>
            <person name="Nakanishi T."/>
        </authorList>
    </citation>
    <scope>NUCLEOTIDE SEQUENCE [LARGE SCALE GENOMIC DNA]</scope>
</reference>
<name>A0A401GYN6_9APHY</name>
<dbReference type="AlphaFoldDB" id="A0A401GYN6"/>
<dbReference type="OrthoDB" id="5404599at2759"/>
<comment type="caution">
    <text evidence="1">The sequence shown here is derived from an EMBL/GenBank/DDBJ whole genome shotgun (WGS) entry which is preliminary data.</text>
</comment>
<gene>
    <name evidence="1" type="ORF">SCP_1005170</name>
</gene>
<keyword evidence="2" id="KW-1185">Reference proteome</keyword>